<dbReference type="InterPro" id="IPR018669">
    <property type="entry name" value="Toxin_HigB"/>
</dbReference>
<evidence type="ECO:0000313" key="2">
    <source>
        <dbReference type="Proteomes" id="UP000309788"/>
    </source>
</evidence>
<protein>
    <submittedName>
        <fullName evidence="1">Type II toxin-antitoxin system HigB family toxin</fullName>
    </submittedName>
</protein>
<name>A0A5R9KA68_9BACT</name>
<sequence length="113" mass="13165">MLIEGTRILIKLKLKNQGNTKLTKAIENLIADFESIECISTENFQTLRKDADKVHSNGIYFLNIHHHRVLVLIEFEENEATVLWAGSHDEYVSIFKNNKRSIEKWLKSNNILK</sequence>
<dbReference type="GO" id="GO:0004519">
    <property type="term" value="F:endonuclease activity"/>
    <property type="evidence" value="ECO:0007669"/>
    <property type="project" value="InterPro"/>
</dbReference>
<dbReference type="RefSeq" id="WP_138281726.1">
    <property type="nucleotide sequence ID" value="NZ_BMGE01000003.1"/>
</dbReference>
<organism evidence="1 2">
    <name type="scientific">Dyadobacter sediminis</name>
    <dbReference type="NCBI Taxonomy" id="1493691"/>
    <lineage>
        <taxon>Bacteria</taxon>
        <taxon>Pseudomonadati</taxon>
        <taxon>Bacteroidota</taxon>
        <taxon>Cytophagia</taxon>
        <taxon>Cytophagales</taxon>
        <taxon>Spirosomataceae</taxon>
        <taxon>Dyadobacter</taxon>
    </lineage>
</organism>
<comment type="caution">
    <text evidence="1">The sequence shown here is derived from an EMBL/GenBank/DDBJ whole genome shotgun (WGS) entry which is preliminary data.</text>
</comment>
<dbReference type="Pfam" id="PF09907">
    <property type="entry name" value="HigB_toxin"/>
    <property type="match status" value="1"/>
</dbReference>
<dbReference type="Proteomes" id="UP000309788">
    <property type="component" value="Unassembled WGS sequence"/>
</dbReference>
<dbReference type="OrthoDB" id="711875at2"/>
<keyword evidence="2" id="KW-1185">Reference proteome</keyword>
<evidence type="ECO:0000313" key="1">
    <source>
        <dbReference type="EMBL" id="TLU91617.1"/>
    </source>
</evidence>
<gene>
    <name evidence="1" type="ORF">FEM55_12550</name>
</gene>
<accession>A0A5R9KA68</accession>
<proteinExistence type="predicted"/>
<dbReference type="EMBL" id="VCEI01000025">
    <property type="protein sequence ID" value="TLU91617.1"/>
    <property type="molecule type" value="Genomic_DNA"/>
</dbReference>
<dbReference type="GO" id="GO:0003723">
    <property type="term" value="F:RNA binding"/>
    <property type="evidence" value="ECO:0007669"/>
    <property type="project" value="InterPro"/>
</dbReference>
<reference evidence="1 2" key="1">
    <citation type="submission" date="2019-05" db="EMBL/GenBank/DDBJ databases">
        <authorList>
            <person name="Qu J.-H."/>
        </authorList>
    </citation>
    <scope>NUCLEOTIDE SEQUENCE [LARGE SCALE GENOMIC DNA]</scope>
    <source>
        <strain evidence="1 2">Z12</strain>
    </source>
</reference>
<dbReference type="AlphaFoldDB" id="A0A5R9KA68"/>
<dbReference type="GO" id="GO:0110001">
    <property type="term" value="C:toxin-antitoxin complex"/>
    <property type="evidence" value="ECO:0007669"/>
    <property type="project" value="InterPro"/>
</dbReference>